<name>S5N329_SALBN</name>
<evidence type="ECO:0000313" key="2">
    <source>
        <dbReference type="Proteomes" id="UP000015042"/>
    </source>
</evidence>
<reference evidence="1 2" key="1">
    <citation type="submission" date="2013-07" db="EMBL/GenBank/DDBJ databases">
        <title>Genome sequence of Salmonella bongori N268-08 - a rare clinical isolate.</title>
        <authorList>
            <person name="Marti R."/>
            <person name="Hagens S."/>
            <person name="Loessner M.J."/>
            <person name="Klumpp J."/>
        </authorList>
    </citation>
    <scope>NUCLEOTIDE SEQUENCE [LARGE SCALE GENOMIC DNA]</scope>
    <source>
        <strain evidence="1 2">N268-08</strain>
    </source>
</reference>
<organism evidence="1 2">
    <name type="scientific">Salmonella bongori N268-08</name>
    <dbReference type="NCBI Taxonomy" id="1197719"/>
    <lineage>
        <taxon>Bacteria</taxon>
        <taxon>Pseudomonadati</taxon>
        <taxon>Pseudomonadota</taxon>
        <taxon>Gammaproteobacteria</taxon>
        <taxon>Enterobacterales</taxon>
        <taxon>Enterobacteriaceae</taxon>
        <taxon>Salmonella</taxon>
    </lineage>
</organism>
<protein>
    <submittedName>
        <fullName evidence="1">Uncharacterized protein</fullName>
    </submittedName>
</protein>
<dbReference type="HOGENOM" id="CLU_3047761_0_0_6"/>
<evidence type="ECO:0000313" key="1">
    <source>
        <dbReference type="EMBL" id="AGR61443.1"/>
    </source>
</evidence>
<proteinExistence type="predicted"/>
<dbReference type="KEGG" id="sbz:A464_4260"/>
<sequence length="54" mass="6143">MFPVFVFRSIPLIYRRVSPDVNTPHIEHVVEVPVCVDTVSVCHGVLFASEMLIF</sequence>
<dbReference type="EMBL" id="CP006608">
    <property type="protein sequence ID" value="AGR61443.1"/>
    <property type="molecule type" value="Genomic_DNA"/>
</dbReference>
<accession>S5N329</accession>
<dbReference type="AlphaFoldDB" id="S5N329"/>
<dbReference type="Proteomes" id="UP000015042">
    <property type="component" value="Chromosome"/>
</dbReference>
<gene>
    <name evidence="1" type="ORF">A464_4260</name>
</gene>